<accession>A0A177NNK3</accession>
<dbReference type="Gene3D" id="3.40.50.1000">
    <property type="entry name" value="HAD superfamily/HAD-like"/>
    <property type="match status" value="1"/>
</dbReference>
<name>A0A177NNK3_9GAMM</name>
<dbReference type="PANTHER" id="PTHR43434:SF24">
    <property type="entry name" value="HYDROLASE-RELATED"/>
    <property type="match status" value="1"/>
</dbReference>
<keyword evidence="1" id="KW-0378">Hydrolase</keyword>
<dbReference type="SFLD" id="SFLDS00003">
    <property type="entry name" value="Haloacid_Dehalogenase"/>
    <property type="match status" value="1"/>
</dbReference>
<evidence type="ECO:0000313" key="2">
    <source>
        <dbReference type="Proteomes" id="UP000077857"/>
    </source>
</evidence>
<comment type="caution">
    <text evidence="1">The sequence shown here is derived from an EMBL/GenBank/DDBJ whole genome shotgun (WGS) entry which is preliminary data.</text>
</comment>
<protein>
    <submittedName>
        <fullName evidence="1">Hydrolase</fullName>
    </submittedName>
</protein>
<dbReference type="Proteomes" id="UP000077857">
    <property type="component" value="Unassembled WGS sequence"/>
</dbReference>
<dbReference type="GO" id="GO:0006281">
    <property type="term" value="P:DNA repair"/>
    <property type="evidence" value="ECO:0007669"/>
    <property type="project" value="TreeGrafter"/>
</dbReference>
<dbReference type="Pfam" id="PF13419">
    <property type="entry name" value="HAD_2"/>
    <property type="match status" value="1"/>
</dbReference>
<dbReference type="PANTHER" id="PTHR43434">
    <property type="entry name" value="PHOSPHOGLYCOLATE PHOSPHATASE"/>
    <property type="match status" value="1"/>
</dbReference>
<proteinExistence type="predicted"/>
<dbReference type="InterPro" id="IPR023214">
    <property type="entry name" value="HAD_sf"/>
</dbReference>
<dbReference type="InterPro" id="IPR041492">
    <property type="entry name" value="HAD_2"/>
</dbReference>
<organism evidence="1 2">
    <name type="scientific">Methylomonas koyamae</name>
    <dbReference type="NCBI Taxonomy" id="702114"/>
    <lineage>
        <taxon>Bacteria</taxon>
        <taxon>Pseudomonadati</taxon>
        <taxon>Pseudomonadota</taxon>
        <taxon>Gammaproteobacteria</taxon>
        <taxon>Methylococcales</taxon>
        <taxon>Methylococcaceae</taxon>
        <taxon>Methylomonas</taxon>
    </lineage>
</organism>
<dbReference type="NCBIfam" id="TIGR01549">
    <property type="entry name" value="HAD-SF-IA-v1"/>
    <property type="match status" value="1"/>
</dbReference>
<dbReference type="InterPro" id="IPR036412">
    <property type="entry name" value="HAD-like_sf"/>
</dbReference>
<dbReference type="AlphaFoldDB" id="A0A177NNK3"/>
<dbReference type="GO" id="GO:0005829">
    <property type="term" value="C:cytosol"/>
    <property type="evidence" value="ECO:0007669"/>
    <property type="project" value="TreeGrafter"/>
</dbReference>
<dbReference type="InterPro" id="IPR023198">
    <property type="entry name" value="PGP-like_dom2"/>
</dbReference>
<dbReference type="OrthoDB" id="9782449at2"/>
<dbReference type="SUPFAM" id="SSF56784">
    <property type="entry name" value="HAD-like"/>
    <property type="match status" value="1"/>
</dbReference>
<sequence length="215" mass="23189">MKNRFDLIIFDWDGTLMDSVDWIVHCIQQAAAECACDIPSAAAVKDIIGLSIDNATRQLFPGVDTETRQRLAEVYSKAFFSKQIGPADLFPGVTAMLERLRGDGFRLAVATGKKRAGLDQAIRGTGVADLFCTTRSSDQTASKPDPLMVAEILAELGIDKQRALLVGDSAHDMQMAANAGVAAAGVTCGAHSRETLQQYKPLLCLDYPTDLLELL</sequence>
<dbReference type="GO" id="GO:0008967">
    <property type="term" value="F:phosphoglycolate phosphatase activity"/>
    <property type="evidence" value="ECO:0007669"/>
    <property type="project" value="TreeGrafter"/>
</dbReference>
<dbReference type="EMBL" id="LUUJ01000047">
    <property type="protein sequence ID" value="OAI19627.1"/>
    <property type="molecule type" value="Genomic_DNA"/>
</dbReference>
<gene>
    <name evidence="1" type="ORF">A1507_06785</name>
</gene>
<dbReference type="InterPro" id="IPR006439">
    <property type="entry name" value="HAD-SF_hydro_IA"/>
</dbReference>
<reference evidence="1 2" key="1">
    <citation type="submission" date="2016-03" db="EMBL/GenBank/DDBJ databases">
        <authorList>
            <person name="Ploux O."/>
        </authorList>
    </citation>
    <scope>NUCLEOTIDE SEQUENCE [LARGE SCALE GENOMIC DNA]</scope>
    <source>
        <strain evidence="1 2">R-45378</strain>
    </source>
</reference>
<dbReference type="SFLD" id="SFLDG01129">
    <property type="entry name" value="C1.5:_HAD__Beta-PGM__Phosphata"/>
    <property type="match status" value="1"/>
</dbReference>
<dbReference type="RefSeq" id="WP_064022895.1">
    <property type="nucleotide sequence ID" value="NZ_CP133985.1"/>
</dbReference>
<evidence type="ECO:0000313" key="1">
    <source>
        <dbReference type="EMBL" id="OAI19627.1"/>
    </source>
</evidence>
<dbReference type="Gene3D" id="1.10.150.240">
    <property type="entry name" value="Putative phosphatase, domain 2"/>
    <property type="match status" value="1"/>
</dbReference>
<dbReference type="InterPro" id="IPR050155">
    <property type="entry name" value="HAD-like_hydrolase_sf"/>
</dbReference>